<reference evidence="1" key="2">
    <citation type="submission" date="2021-04" db="EMBL/GenBank/DDBJ databases">
        <authorList>
            <person name="Dong X."/>
        </authorList>
    </citation>
    <scope>NUCLEOTIDE SEQUENCE</scope>
    <source>
        <strain evidence="1">ZWT</strain>
    </source>
</reference>
<accession>A0A9J6P3M9</accession>
<keyword evidence="2" id="KW-1185">Reference proteome</keyword>
<dbReference type="EMBL" id="JAGSOJ010000003">
    <property type="protein sequence ID" value="MCM1991279.1"/>
    <property type="molecule type" value="Genomic_DNA"/>
</dbReference>
<dbReference type="RefSeq" id="WP_250860385.1">
    <property type="nucleotide sequence ID" value="NZ_JAGSOJ010000003.1"/>
</dbReference>
<evidence type="ECO:0000313" key="2">
    <source>
        <dbReference type="Proteomes" id="UP001056429"/>
    </source>
</evidence>
<proteinExistence type="predicted"/>
<comment type="caution">
    <text evidence="1">The sequence shown here is derived from an EMBL/GenBank/DDBJ whole genome shotgun (WGS) entry which is preliminary data.</text>
</comment>
<name>A0A9J6P3M9_9CLOT</name>
<gene>
    <name evidence="1" type="ORF">KDK92_16210</name>
</gene>
<reference evidence="1" key="1">
    <citation type="journal article" date="2021" name="mSystems">
        <title>Bacteria and Archaea Synergistically Convert Glycine Betaine to Biogenic Methane in the Formosa Cold Seep of the South China Sea.</title>
        <authorList>
            <person name="Li L."/>
            <person name="Zhang W."/>
            <person name="Zhang S."/>
            <person name="Song L."/>
            <person name="Sun Q."/>
            <person name="Zhang H."/>
            <person name="Xiang H."/>
            <person name="Dong X."/>
        </authorList>
    </citation>
    <scope>NUCLEOTIDE SEQUENCE</scope>
    <source>
        <strain evidence="1">ZWT</strain>
    </source>
</reference>
<dbReference type="AlphaFoldDB" id="A0A9J6P3M9"/>
<organism evidence="1 2">
    <name type="scientific">Oceanirhabdus seepicola</name>
    <dbReference type="NCBI Taxonomy" id="2828781"/>
    <lineage>
        <taxon>Bacteria</taxon>
        <taxon>Bacillati</taxon>
        <taxon>Bacillota</taxon>
        <taxon>Clostridia</taxon>
        <taxon>Eubacteriales</taxon>
        <taxon>Clostridiaceae</taxon>
        <taxon>Oceanirhabdus</taxon>
    </lineage>
</organism>
<evidence type="ECO:0000313" key="1">
    <source>
        <dbReference type="EMBL" id="MCM1991279.1"/>
    </source>
</evidence>
<sequence>MSYKYKEGIKWISTLVLVFLCIKYSPFSWLHLTPEGSFRDSEKGRLYGPSEIVEVIDYGDIKIFFAKYKNWVSADAIRRKMFFWSPRSGGIANLTDENEMVSFSYFYSYNAKATKEIICVYGVIHDKEIDKLYLEVRNEQDEIIEIMLPRDENNMFIYHYDFKKHGYIIEFLKGYDEGGNLIFEEKLYH</sequence>
<protein>
    <submittedName>
        <fullName evidence="1">Uncharacterized protein</fullName>
    </submittedName>
</protein>
<dbReference type="Proteomes" id="UP001056429">
    <property type="component" value="Unassembled WGS sequence"/>
</dbReference>